<protein>
    <submittedName>
        <fullName evidence="1">Uncharacterized protein</fullName>
    </submittedName>
</protein>
<organism evidence="1">
    <name type="scientific">Sesamum angustifolium</name>
    <dbReference type="NCBI Taxonomy" id="2727405"/>
    <lineage>
        <taxon>Eukaryota</taxon>
        <taxon>Viridiplantae</taxon>
        <taxon>Streptophyta</taxon>
        <taxon>Embryophyta</taxon>
        <taxon>Tracheophyta</taxon>
        <taxon>Spermatophyta</taxon>
        <taxon>Magnoliopsida</taxon>
        <taxon>eudicotyledons</taxon>
        <taxon>Gunneridae</taxon>
        <taxon>Pentapetalae</taxon>
        <taxon>asterids</taxon>
        <taxon>lamiids</taxon>
        <taxon>Lamiales</taxon>
        <taxon>Pedaliaceae</taxon>
        <taxon>Sesamum</taxon>
    </lineage>
</organism>
<dbReference type="InterPro" id="IPR004242">
    <property type="entry name" value="Transposase_21"/>
</dbReference>
<dbReference type="PANTHER" id="PTHR10775">
    <property type="entry name" value="OS08G0208400 PROTEIN"/>
    <property type="match status" value="1"/>
</dbReference>
<dbReference type="Pfam" id="PF02992">
    <property type="entry name" value="Transposase_21"/>
    <property type="match status" value="1"/>
</dbReference>
<dbReference type="PANTHER" id="PTHR10775:SF193">
    <property type="entry name" value="DUF4216 DOMAIN-CONTAINING PROTEIN"/>
    <property type="match status" value="1"/>
</dbReference>
<name>A0AAW2J2V6_9LAMI</name>
<dbReference type="EMBL" id="JACGWK010001425">
    <property type="protein sequence ID" value="KAL0288875.1"/>
    <property type="molecule type" value="Genomic_DNA"/>
</dbReference>
<proteinExistence type="predicted"/>
<gene>
    <name evidence="1" type="ORF">Sangu_2639900</name>
</gene>
<evidence type="ECO:0000313" key="1">
    <source>
        <dbReference type="EMBL" id="KAL0288875.1"/>
    </source>
</evidence>
<accession>A0AAW2J2V6</accession>
<reference evidence="1" key="1">
    <citation type="submission" date="2020-06" db="EMBL/GenBank/DDBJ databases">
        <authorList>
            <person name="Li T."/>
            <person name="Hu X."/>
            <person name="Zhang T."/>
            <person name="Song X."/>
            <person name="Zhang H."/>
            <person name="Dai N."/>
            <person name="Sheng W."/>
            <person name="Hou X."/>
            <person name="Wei L."/>
        </authorList>
    </citation>
    <scope>NUCLEOTIDE SEQUENCE</scope>
    <source>
        <strain evidence="1">G01</strain>
        <tissue evidence="1">Leaf</tissue>
    </source>
</reference>
<reference evidence="1" key="2">
    <citation type="journal article" date="2024" name="Plant">
        <title>Genomic evolution and insights into agronomic trait innovations of Sesamum species.</title>
        <authorList>
            <person name="Miao H."/>
            <person name="Wang L."/>
            <person name="Qu L."/>
            <person name="Liu H."/>
            <person name="Sun Y."/>
            <person name="Le M."/>
            <person name="Wang Q."/>
            <person name="Wei S."/>
            <person name="Zheng Y."/>
            <person name="Lin W."/>
            <person name="Duan Y."/>
            <person name="Cao H."/>
            <person name="Xiong S."/>
            <person name="Wang X."/>
            <person name="Wei L."/>
            <person name="Li C."/>
            <person name="Ma Q."/>
            <person name="Ju M."/>
            <person name="Zhao R."/>
            <person name="Li G."/>
            <person name="Mu C."/>
            <person name="Tian Q."/>
            <person name="Mei H."/>
            <person name="Zhang T."/>
            <person name="Gao T."/>
            <person name="Zhang H."/>
        </authorList>
    </citation>
    <scope>NUCLEOTIDE SEQUENCE</scope>
    <source>
        <strain evidence="1">G01</strain>
    </source>
</reference>
<sequence>MCMSSEYVLGLSNLKRLIDVYLEPLIEELQNLWHVGVLMWDSVKNEIFTMHAALMWTANDLPAYGMAFGWSIAGVIGCPVCIEDTRAFFLQNGRKSCYLTTTKSSSSRIIRIVGTRKHSLRTKLRGRLHMIKKSIFWELEYWSTHLIRHNLDVMHIAKNVFDNIFNTVMDIEKKTRDNLTARKDLKIICN</sequence>
<dbReference type="AlphaFoldDB" id="A0AAW2J2V6"/>
<comment type="caution">
    <text evidence="1">The sequence shown here is derived from an EMBL/GenBank/DDBJ whole genome shotgun (WGS) entry which is preliminary data.</text>
</comment>